<dbReference type="HAMAP" id="MF_00361">
    <property type="entry name" value="NAD_kinase"/>
    <property type="match status" value="1"/>
</dbReference>
<dbReference type="GO" id="GO:0003951">
    <property type="term" value="F:NAD+ kinase activity"/>
    <property type="evidence" value="ECO:0007669"/>
    <property type="project" value="UniProtKB-UniRule"/>
</dbReference>
<dbReference type="InterPro" id="IPR017438">
    <property type="entry name" value="ATP-NAD_kinase_N"/>
</dbReference>
<keyword evidence="3 6" id="KW-0521">NADP</keyword>
<keyword evidence="6" id="KW-0067">ATP-binding</keyword>
<evidence type="ECO:0000313" key="7">
    <source>
        <dbReference type="EMBL" id="TWU23827.1"/>
    </source>
</evidence>
<comment type="caution">
    <text evidence="7">The sequence shown here is derived from an EMBL/GenBank/DDBJ whole genome shotgun (WGS) entry which is preliminary data.</text>
</comment>
<dbReference type="SUPFAM" id="SSF111331">
    <property type="entry name" value="NAD kinase/diacylglycerol kinase-like"/>
    <property type="match status" value="1"/>
</dbReference>
<dbReference type="Proteomes" id="UP000318437">
    <property type="component" value="Unassembled WGS sequence"/>
</dbReference>
<accession>A0A5C6CJR3</accession>
<dbReference type="Gene3D" id="3.40.50.10330">
    <property type="entry name" value="Probable inorganic polyphosphate/atp-NAD kinase, domain 1"/>
    <property type="match status" value="1"/>
</dbReference>
<dbReference type="Pfam" id="PF20143">
    <property type="entry name" value="NAD_kinase_C"/>
    <property type="match status" value="1"/>
</dbReference>
<feature type="binding site" evidence="6">
    <location>
        <position position="185"/>
    </location>
    <ligand>
        <name>NAD(+)</name>
        <dbReference type="ChEBI" id="CHEBI:57540"/>
    </ligand>
</feature>
<dbReference type="Pfam" id="PF01513">
    <property type="entry name" value="NAD_kinase"/>
    <property type="match status" value="1"/>
</dbReference>
<keyword evidence="6" id="KW-0963">Cytoplasm</keyword>
<organism evidence="7 8">
    <name type="scientific">Bythopirellula polymerisocia</name>
    <dbReference type="NCBI Taxonomy" id="2528003"/>
    <lineage>
        <taxon>Bacteria</taxon>
        <taxon>Pseudomonadati</taxon>
        <taxon>Planctomycetota</taxon>
        <taxon>Planctomycetia</taxon>
        <taxon>Pirellulales</taxon>
        <taxon>Lacipirellulaceae</taxon>
        <taxon>Bythopirellula</taxon>
    </lineage>
</organism>
<dbReference type="Gene3D" id="2.60.200.30">
    <property type="entry name" value="Probable inorganic polyphosphate/atp-NAD kinase, domain 2"/>
    <property type="match status" value="1"/>
</dbReference>
<reference evidence="7 8" key="1">
    <citation type="submission" date="2019-02" db="EMBL/GenBank/DDBJ databases">
        <title>Deep-cultivation of Planctomycetes and their phenomic and genomic characterization uncovers novel biology.</title>
        <authorList>
            <person name="Wiegand S."/>
            <person name="Jogler M."/>
            <person name="Boedeker C."/>
            <person name="Pinto D."/>
            <person name="Vollmers J."/>
            <person name="Rivas-Marin E."/>
            <person name="Kohn T."/>
            <person name="Peeters S.H."/>
            <person name="Heuer A."/>
            <person name="Rast P."/>
            <person name="Oberbeckmann S."/>
            <person name="Bunk B."/>
            <person name="Jeske O."/>
            <person name="Meyerdierks A."/>
            <person name="Storesund J.E."/>
            <person name="Kallscheuer N."/>
            <person name="Luecker S."/>
            <person name="Lage O.M."/>
            <person name="Pohl T."/>
            <person name="Merkel B.J."/>
            <person name="Hornburger P."/>
            <person name="Mueller R.-W."/>
            <person name="Bruemmer F."/>
            <person name="Labrenz M."/>
            <person name="Spormann A.M."/>
            <person name="Op Den Camp H."/>
            <person name="Overmann J."/>
            <person name="Amann R."/>
            <person name="Jetten M.S.M."/>
            <person name="Mascher T."/>
            <person name="Medema M.H."/>
            <person name="Devos D.P."/>
            <person name="Kaster A.-K."/>
            <person name="Ovreas L."/>
            <person name="Rohde M."/>
            <person name="Galperin M.Y."/>
            <person name="Jogler C."/>
        </authorList>
    </citation>
    <scope>NUCLEOTIDE SEQUENCE [LARGE SCALE GENOMIC DNA]</scope>
    <source>
        <strain evidence="7 8">Pla144</strain>
    </source>
</reference>
<dbReference type="GO" id="GO:0019674">
    <property type="term" value="P:NAD+ metabolic process"/>
    <property type="evidence" value="ECO:0007669"/>
    <property type="project" value="InterPro"/>
</dbReference>
<comment type="similarity">
    <text evidence="6">Belongs to the NAD kinase family.</text>
</comment>
<keyword evidence="4 6" id="KW-0520">NAD</keyword>
<evidence type="ECO:0000256" key="2">
    <source>
        <dbReference type="ARBA" id="ARBA00022777"/>
    </source>
</evidence>
<feature type="binding site" evidence="6">
    <location>
        <position position="204"/>
    </location>
    <ligand>
        <name>NAD(+)</name>
        <dbReference type="ChEBI" id="CHEBI:57540"/>
    </ligand>
</feature>
<dbReference type="PANTHER" id="PTHR20275">
    <property type="entry name" value="NAD KINASE"/>
    <property type="match status" value="1"/>
</dbReference>
<proteinExistence type="inferred from homology"/>
<gene>
    <name evidence="7" type="primary">ppnK</name>
    <name evidence="6" type="synonym">nadK</name>
    <name evidence="7" type="ORF">Pla144_40030</name>
</gene>
<evidence type="ECO:0000313" key="8">
    <source>
        <dbReference type="Proteomes" id="UP000318437"/>
    </source>
</evidence>
<dbReference type="AlphaFoldDB" id="A0A5C6CJR3"/>
<dbReference type="PANTHER" id="PTHR20275:SF0">
    <property type="entry name" value="NAD KINASE"/>
    <property type="match status" value="1"/>
</dbReference>
<dbReference type="GO" id="GO:0005524">
    <property type="term" value="F:ATP binding"/>
    <property type="evidence" value="ECO:0007669"/>
    <property type="project" value="UniProtKB-KW"/>
</dbReference>
<dbReference type="EMBL" id="SJPS01000006">
    <property type="protein sequence ID" value="TWU23827.1"/>
    <property type="molecule type" value="Genomic_DNA"/>
</dbReference>
<keyword evidence="8" id="KW-1185">Reference proteome</keyword>
<comment type="function">
    <text evidence="6">Involved in the regulation of the intracellular balance of NAD and NADP, and is a key enzyme in the biosynthesis of NADP. Catalyzes specifically the phosphorylation on 2'-hydroxyl of the adenosine moiety of NAD to yield NADP.</text>
</comment>
<feature type="binding site" evidence="6">
    <location>
        <begin position="174"/>
        <end position="175"/>
    </location>
    <ligand>
        <name>NAD(+)</name>
        <dbReference type="ChEBI" id="CHEBI:57540"/>
    </ligand>
</feature>
<feature type="binding site" evidence="6">
    <location>
        <position position="105"/>
    </location>
    <ligand>
        <name>NAD(+)</name>
        <dbReference type="ChEBI" id="CHEBI:57540"/>
    </ligand>
</feature>
<evidence type="ECO:0000256" key="4">
    <source>
        <dbReference type="ARBA" id="ARBA00023027"/>
    </source>
</evidence>
<evidence type="ECO:0000256" key="3">
    <source>
        <dbReference type="ARBA" id="ARBA00022857"/>
    </source>
</evidence>
<dbReference type="InterPro" id="IPR017437">
    <property type="entry name" value="ATP-NAD_kinase_PpnK-typ_C"/>
</dbReference>
<sequence>MSGDSGQSSYSYLELLVIPPALVGTPPRWYAGSMSTAAKKSVGTRPRVLMLVDESRPHLLEQAVELRPLVEKHVEVVALEDFNGELPADNIDFAIVLGGDGSMLRAAHRLGYQQLPILGVNLGHLGFLADLQPELLPKLLPQIAAGEYRVISHLMFECEVISKGKTVHRSLGLNEASVLAGPPFKIIEVQLYVDSELVTTYSCDGLIVSTPVGSTAHSLSAGGPILRKDLQAFVISPISPHTLTNRPVVDSAERVFELVVPQPHEGTSLVVDGKVLCQPTTADRIRITRSKAQFQLIEIAGYGYYRTLREKLGWGGRLPRDD</sequence>
<feature type="binding site" evidence="6">
    <location>
        <begin position="100"/>
        <end position="101"/>
    </location>
    <ligand>
        <name>NAD(+)</name>
        <dbReference type="ChEBI" id="CHEBI:57540"/>
    </ligand>
</feature>
<dbReference type="GO" id="GO:0005737">
    <property type="term" value="C:cytoplasm"/>
    <property type="evidence" value="ECO:0007669"/>
    <property type="project" value="UniProtKB-SubCell"/>
</dbReference>
<comment type="catalytic activity">
    <reaction evidence="5 6">
        <text>NAD(+) + ATP = ADP + NADP(+) + H(+)</text>
        <dbReference type="Rhea" id="RHEA:18629"/>
        <dbReference type="ChEBI" id="CHEBI:15378"/>
        <dbReference type="ChEBI" id="CHEBI:30616"/>
        <dbReference type="ChEBI" id="CHEBI:57540"/>
        <dbReference type="ChEBI" id="CHEBI:58349"/>
        <dbReference type="ChEBI" id="CHEBI:456216"/>
        <dbReference type="EC" id="2.7.1.23"/>
    </reaction>
</comment>
<keyword evidence="1 6" id="KW-0808">Transferase</keyword>
<dbReference type="InterPro" id="IPR002504">
    <property type="entry name" value="NADK"/>
</dbReference>
<feature type="active site" description="Proton acceptor" evidence="6">
    <location>
        <position position="100"/>
    </location>
</feature>
<evidence type="ECO:0000256" key="5">
    <source>
        <dbReference type="ARBA" id="ARBA00047925"/>
    </source>
</evidence>
<dbReference type="GO" id="GO:0046872">
    <property type="term" value="F:metal ion binding"/>
    <property type="evidence" value="ECO:0007669"/>
    <property type="project" value="UniProtKB-UniRule"/>
</dbReference>
<feature type="binding site" evidence="6">
    <location>
        <begin position="215"/>
        <end position="220"/>
    </location>
    <ligand>
        <name>NAD(+)</name>
        <dbReference type="ChEBI" id="CHEBI:57540"/>
    </ligand>
</feature>
<feature type="binding site" evidence="6">
    <location>
        <position position="212"/>
    </location>
    <ligand>
        <name>NAD(+)</name>
        <dbReference type="ChEBI" id="CHEBI:57540"/>
    </ligand>
</feature>
<keyword evidence="2 6" id="KW-0418">Kinase</keyword>
<keyword evidence="6" id="KW-0547">Nucleotide-binding</keyword>
<name>A0A5C6CJR3_9BACT</name>
<evidence type="ECO:0000256" key="6">
    <source>
        <dbReference type="HAMAP-Rule" id="MF_00361"/>
    </source>
</evidence>
<dbReference type="GO" id="GO:0006741">
    <property type="term" value="P:NADP+ biosynthetic process"/>
    <property type="evidence" value="ECO:0007669"/>
    <property type="project" value="UniProtKB-UniRule"/>
</dbReference>
<comment type="cofactor">
    <cofactor evidence="6">
        <name>a divalent metal cation</name>
        <dbReference type="ChEBI" id="CHEBI:60240"/>
    </cofactor>
</comment>
<evidence type="ECO:0000256" key="1">
    <source>
        <dbReference type="ARBA" id="ARBA00022679"/>
    </source>
</evidence>
<protein>
    <recommendedName>
        <fullName evidence="6">NAD kinase</fullName>
        <ecNumber evidence="6">2.7.1.23</ecNumber>
    </recommendedName>
    <alternativeName>
        <fullName evidence="6">ATP-dependent NAD kinase</fullName>
    </alternativeName>
</protein>
<dbReference type="EC" id="2.7.1.23" evidence="6"/>
<comment type="subcellular location">
    <subcellularLocation>
        <location evidence="6">Cytoplasm</location>
    </subcellularLocation>
</comment>
<dbReference type="GO" id="GO:0051287">
    <property type="term" value="F:NAD binding"/>
    <property type="evidence" value="ECO:0007669"/>
    <property type="project" value="UniProtKB-ARBA"/>
</dbReference>
<comment type="caution">
    <text evidence="6">Lacks conserved residue(s) required for the propagation of feature annotation.</text>
</comment>
<dbReference type="InterPro" id="IPR016064">
    <property type="entry name" value="NAD/diacylglycerol_kinase_sf"/>
</dbReference>